<dbReference type="Gene3D" id="3.40.630.30">
    <property type="match status" value="1"/>
</dbReference>
<dbReference type="EMBL" id="JAPDNT010000013">
    <property type="protein sequence ID" value="MCW3475893.1"/>
    <property type="molecule type" value="Genomic_DNA"/>
</dbReference>
<gene>
    <name evidence="4" type="ORF">OL599_15045</name>
</gene>
<organism evidence="4 5">
    <name type="scientific">Limobrevibacterium gyesilva</name>
    <dbReference type="NCBI Taxonomy" id="2991712"/>
    <lineage>
        <taxon>Bacteria</taxon>
        <taxon>Pseudomonadati</taxon>
        <taxon>Pseudomonadota</taxon>
        <taxon>Alphaproteobacteria</taxon>
        <taxon>Acetobacterales</taxon>
        <taxon>Acetobacteraceae</taxon>
        <taxon>Limobrevibacterium</taxon>
    </lineage>
</organism>
<reference evidence="4" key="2">
    <citation type="submission" date="2022-10" db="EMBL/GenBank/DDBJ databases">
        <authorList>
            <person name="Trinh H.N."/>
        </authorList>
    </citation>
    <scope>NUCLEOTIDE SEQUENCE</scope>
    <source>
        <strain evidence="4">RN2-1</strain>
    </source>
</reference>
<dbReference type="PROSITE" id="PS51186">
    <property type="entry name" value="GNAT"/>
    <property type="match status" value="1"/>
</dbReference>
<dbReference type="RefSeq" id="WP_264714624.1">
    <property type="nucleotide sequence ID" value="NZ_JAPDNT010000013.1"/>
</dbReference>
<evidence type="ECO:0000313" key="5">
    <source>
        <dbReference type="Proteomes" id="UP001165679"/>
    </source>
</evidence>
<reference evidence="4" key="1">
    <citation type="submission" date="2022-09" db="EMBL/GenBank/DDBJ databases">
        <title>Rhodovastum sp. nov. RN2-1 isolated from soil in Seongnam, South Korea.</title>
        <authorList>
            <person name="Le N.T."/>
        </authorList>
    </citation>
    <scope>NUCLEOTIDE SEQUENCE</scope>
    <source>
        <strain evidence="4">RN2-1</strain>
    </source>
</reference>
<dbReference type="InterPro" id="IPR000182">
    <property type="entry name" value="GNAT_dom"/>
</dbReference>
<dbReference type="InterPro" id="IPR016181">
    <property type="entry name" value="Acyl_CoA_acyltransferase"/>
</dbReference>
<dbReference type="Proteomes" id="UP001165679">
    <property type="component" value="Unassembled WGS sequence"/>
</dbReference>
<dbReference type="EC" id="2.3.1.-" evidence="4"/>
<dbReference type="Pfam" id="PF00583">
    <property type="entry name" value="Acetyltransf_1"/>
    <property type="match status" value="1"/>
</dbReference>
<dbReference type="SUPFAM" id="SSF55729">
    <property type="entry name" value="Acyl-CoA N-acyltransferases (Nat)"/>
    <property type="match status" value="1"/>
</dbReference>
<protein>
    <submittedName>
        <fullName evidence="4">GNAT family acetyltransferase</fullName>
        <ecNumber evidence="4">2.3.1.-</ecNumber>
    </submittedName>
</protein>
<dbReference type="PANTHER" id="PTHR43877">
    <property type="entry name" value="AMINOALKYLPHOSPHONATE N-ACETYLTRANSFERASE-RELATED-RELATED"/>
    <property type="match status" value="1"/>
</dbReference>
<proteinExistence type="predicted"/>
<evidence type="ECO:0000256" key="2">
    <source>
        <dbReference type="ARBA" id="ARBA00023315"/>
    </source>
</evidence>
<evidence type="ECO:0000313" key="4">
    <source>
        <dbReference type="EMBL" id="MCW3475893.1"/>
    </source>
</evidence>
<dbReference type="InterPro" id="IPR050832">
    <property type="entry name" value="Bact_Acetyltransf"/>
</dbReference>
<dbReference type="CDD" id="cd04301">
    <property type="entry name" value="NAT_SF"/>
    <property type="match status" value="1"/>
</dbReference>
<keyword evidence="5" id="KW-1185">Reference proteome</keyword>
<keyword evidence="2 4" id="KW-0012">Acyltransferase</keyword>
<accession>A0AA42CEC8</accession>
<sequence>MGNVQFRSYAPEDFAPVIALWQTCGLHPSRSDSAERLQHKQQRDPELFLVAEQDGRIVGTIMGSYDGRRGWINKLAVDAGQRGQGLARALIAEVEQRLKAIGCDKVNLLIEADNAAVAGFYARLGYANDALIFMEKWLA</sequence>
<name>A0AA42CEC8_9PROT</name>
<dbReference type="AlphaFoldDB" id="A0AA42CEC8"/>
<dbReference type="NCBIfam" id="NF002959">
    <property type="entry name" value="PRK03624.1"/>
    <property type="match status" value="1"/>
</dbReference>
<dbReference type="GO" id="GO:0016747">
    <property type="term" value="F:acyltransferase activity, transferring groups other than amino-acyl groups"/>
    <property type="evidence" value="ECO:0007669"/>
    <property type="project" value="InterPro"/>
</dbReference>
<evidence type="ECO:0000256" key="1">
    <source>
        <dbReference type="ARBA" id="ARBA00022679"/>
    </source>
</evidence>
<evidence type="ECO:0000259" key="3">
    <source>
        <dbReference type="PROSITE" id="PS51186"/>
    </source>
</evidence>
<keyword evidence="1 4" id="KW-0808">Transferase</keyword>
<comment type="caution">
    <text evidence="4">The sequence shown here is derived from an EMBL/GenBank/DDBJ whole genome shotgun (WGS) entry which is preliminary data.</text>
</comment>
<feature type="domain" description="N-acetyltransferase" evidence="3">
    <location>
        <begin position="4"/>
        <end position="139"/>
    </location>
</feature>